<organism evidence="1 2">
    <name type="scientific">Erwinia papayae</name>
    <dbReference type="NCBI Taxonomy" id="206499"/>
    <lineage>
        <taxon>Bacteria</taxon>
        <taxon>Pseudomonadati</taxon>
        <taxon>Pseudomonadota</taxon>
        <taxon>Gammaproteobacteria</taxon>
        <taxon>Enterobacterales</taxon>
        <taxon>Erwiniaceae</taxon>
        <taxon>Erwinia</taxon>
    </lineage>
</organism>
<protein>
    <submittedName>
        <fullName evidence="1">Uncharacterized protein</fullName>
    </submittedName>
</protein>
<evidence type="ECO:0000313" key="2">
    <source>
        <dbReference type="Proteomes" id="UP001554567"/>
    </source>
</evidence>
<dbReference type="Proteomes" id="UP001554567">
    <property type="component" value="Unassembled WGS sequence"/>
</dbReference>
<name>A0ABV3N3D3_9GAMM</name>
<dbReference type="EMBL" id="JBFKZN010000006">
    <property type="protein sequence ID" value="MEW5290320.1"/>
    <property type="molecule type" value="Genomic_DNA"/>
</dbReference>
<dbReference type="RefSeq" id="WP_367167865.1">
    <property type="nucleotide sequence ID" value="NZ_JBFKZN010000006.1"/>
</dbReference>
<comment type="caution">
    <text evidence="1">The sequence shown here is derived from an EMBL/GenBank/DDBJ whole genome shotgun (WGS) entry which is preliminary data.</text>
</comment>
<proteinExistence type="predicted"/>
<gene>
    <name evidence="1" type="ORF">ABW286_14195</name>
</gene>
<reference evidence="1 2" key="1">
    <citation type="submission" date="2024-07" db="EMBL/GenBank/DDBJ databases">
        <authorList>
            <person name="Dulla G.F.J."/>
            <person name="Delorm J.G."/>
        </authorList>
    </citation>
    <scope>NUCLEOTIDE SEQUENCE [LARGE SCALE GENOMIC DNA]</scope>
    <source>
        <strain evidence="1 2">JGD 233</strain>
    </source>
</reference>
<keyword evidence="2" id="KW-1185">Reference proteome</keyword>
<accession>A0ABV3N3D3</accession>
<sequence>MTNSTKSKTEFGNSEETAVFDIHHKLKIHNPTLSYLYLAQPHESDVKYDFRVNLIEKVYSIYEKKGDYFFLIDFFSDINEACPEALRIIEDWPQAKKSILGHMEYASNN</sequence>
<evidence type="ECO:0000313" key="1">
    <source>
        <dbReference type="EMBL" id="MEW5290320.1"/>
    </source>
</evidence>